<name>A0ABS3ZS76_9BRAD</name>
<feature type="domain" description="Transcriptional regulator-like" evidence="1">
    <location>
        <begin position="5"/>
        <end position="51"/>
    </location>
</feature>
<dbReference type="Pfam" id="PF20109">
    <property type="entry name" value="Trans_reg_dom"/>
    <property type="match status" value="1"/>
</dbReference>
<dbReference type="InterPro" id="IPR045465">
    <property type="entry name" value="Trans_reg_dom"/>
</dbReference>
<evidence type="ECO:0000313" key="3">
    <source>
        <dbReference type="Proteomes" id="UP000669317"/>
    </source>
</evidence>
<reference evidence="2 3" key="1">
    <citation type="submission" date="2021-03" db="EMBL/GenBank/DDBJ databases">
        <title>Genome Sequence of Bradyrhizobium vignae strain ISRA400.</title>
        <authorList>
            <person name="Tisa L.S."/>
            <person name="Svistoonoff S."/>
            <person name="Hocher V."/>
            <person name="Fall S."/>
            <person name="Zaiya A."/>
            <person name="Naing D."/>
            <person name="Niang N."/>
            <person name="Diouf A."/>
            <person name="Dasylva M.C."/>
            <person name="Toure O."/>
            <person name="Gueye M."/>
            <person name="Gully D."/>
            <person name="Tisseyre P."/>
            <person name="Simpson S."/>
            <person name="Morris K."/>
            <person name="Thomas W.K."/>
        </authorList>
    </citation>
    <scope>NUCLEOTIDE SEQUENCE [LARGE SCALE GENOMIC DNA]</scope>
    <source>
        <strain evidence="2 3">ISRA400</strain>
    </source>
</reference>
<dbReference type="EMBL" id="JAGIKT010000014">
    <property type="protein sequence ID" value="MBP0111004.1"/>
    <property type="molecule type" value="Genomic_DNA"/>
</dbReference>
<comment type="caution">
    <text evidence="2">The sequence shown here is derived from an EMBL/GenBank/DDBJ whole genome shotgun (WGS) entry which is preliminary data.</text>
</comment>
<evidence type="ECO:0000313" key="2">
    <source>
        <dbReference type="EMBL" id="MBP0111004.1"/>
    </source>
</evidence>
<dbReference type="Proteomes" id="UP000669317">
    <property type="component" value="Unassembled WGS sequence"/>
</dbReference>
<proteinExistence type="predicted"/>
<accession>A0ABS3ZS76</accession>
<sequence>MPDTDWRSEEAYSGLKKAEAADLAWEWLRRDRDYQEDYGRLSRRERSNAAAGQPPEVGALVFQLIRKRRSTSK</sequence>
<organism evidence="2 3">
    <name type="scientific">Bradyrhizobium vignae</name>
    <dbReference type="NCBI Taxonomy" id="1549949"/>
    <lineage>
        <taxon>Bacteria</taxon>
        <taxon>Pseudomonadati</taxon>
        <taxon>Pseudomonadota</taxon>
        <taxon>Alphaproteobacteria</taxon>
        <taxon>Hyphomicrobiales</taxon>
        <taxon>Nitrobacteraceae</taxon>
        <taxon>Bradyrhizobium</taxon>
    </lineage>
</organism>
<gene>
    <name evidence="2" type="ORF">JWS04_07850</name>
</gene>
<keyword evidence="3" id="KW-1185">Reference proteome</keyword>
<evidence type="ECO:0000259" key="1">
    <source>
        <dbReference type="Pfam" id="PF20109"/>
    </source>
</evidence>
<dbReference type="RefSeq" id="WP_209294747.1">
    <property type="nucleotide sequence ID" value="NZ_JAGIKT010000014.1"/>
</dbReference>
<protein>
    <recommendedName>
        <fullName evidence="1">Transcriptional regulator-like domain-containing protein</fullName>
    </recommendedName>
</protein>